<dbReference type="Pfam" id="PF21597">
    <property type="entry name" value="TetR_C_43"/>
    <property type="match status" value="1"/>
</dbReference>
<comment type="caution">
    <text evidence="6">The sequence shown here is derived from an EMBL/GenBank/DDBJ whole genome shotgun (WGS) entry which is preliminary data.</text>
</comment>
<dbReference type="Proteomes" id="UP000533598">
    <property type="component" value="Unassembled WGS sequence"/>
</dbReference>
<dbReference type="Pfam" id="PF00440">
    <property type="entry name" value="TetR_N"/>
    <property type="match status" value="1"/>
</dbReference>
<feature type="DNA-binding region" description="H-T-H motif" evidence="4">
    <location>
        <begin position="28"/>
        <end position="47"/>
    </location>
</feature>
<evidence type="ECO:0000256" key="2">
    <source>
        <dbReference type="ARBA" id="ARBA00023125"/>
    </source>
</evidence>
<keyword evidence="2 4" id="KW-0238">DNA-binding</keyword>
<dbReference type="GO" id="GO:0000976">
    <property type="term" value="F:transcription cis-regulatory region binding"/>
    <property type="evidence" value="ECO:0007669"/>
    <property type="project" value="TreeGrafter"/>
</dbReference>
<name>A0A7W7FVI1_9PSEU</name>
<evidence type="ECO:0000256" key="4">
    <source>
        <dbReference type="PROSITE-ProRule" id="PRU00335"/>
    </source>
</evidence>
<gene>
    <name evidence="6" type="ORF">HNR67_004636</name>
</gene>
<dbReference type="RefSeq" id="WP_185004341.1">
    <property type="nucleotide sequence ID" value="NZ_BAAAUI010000036.1"/>
</dbReference>
<dbReference type="InterPro" id="IPR001647">
    <property type="entry name" value="HTH_TetR"/>
</dbReference>
<dbReference type="SUPFAM" id="SSF46689">
    <property type="entry name" value="Homeodomain-like"/>
    <property type="match status" value="1"/>
</dbReference>
<dbReference type="GO" id="GO:0003700">
    <property type="term" value="F:DNA-binding transcription factor activity"/>
    <property type="evidence" value="ECO:0007669"/>
    <property type="project" value="TreeGrafter"/>
</dbReference>
<dbReference type="SUPFAM" id="SSF48498">
    <property type="entry name" value="Tetracyclin repressor-like, C-terminal domain"/>
    <property type="match status" value="1"/>
</dbReference>
<proteinExistence type="predicted"/>
<keyword evidence="3" id="KW-0804">Transcription</keyword>
<protein>
    <submittedName>
        <fullName evidence="6">AcrR family transcriptional regulator</fullName>
    </submittedName>
</protein>
<dbReference type="PANTHER" id="PTHR30055">
    <property type="entry name" value="HTH-TYPE TRANSCRIPTIONAL REGULATOR RUTR"/>
    <property type="match status" value="1"/>
</dbReference>
<evidence type="ECO:0000313" key="7">
    <source>
        <dbReference type="Proteomes" id="UP000533598"/>
    </source>
</evidence>
<reference evidence="6 7" key="1">
    <citation type="submission" date="2020-08" db="EMBL/GenBank/DDBJ databases">
        <title>Sequencing the genomes of 1000 actinobacteria strains.</title>
        <authorList>
            <person name="Klenk H.-P."/>
        </authorList>
    </citation>
    <scope>NUCLEOTIDE SEQUENCE [LARGE SCALE GENOMIC DNA]</scope>
    <source>
        <strain evidence="6 7">DSM 44230</strain>
    </source>
</reference>
<dbReference type="InterPro" id="IPR050109">
    <property type="entry name" value="HTH-type_TetR-like_transc_reg"/>
</dbReference>
<feature type="domain" description="HTH tetR-type" evidence="5">
    <location>
        <begin position="6"/>
        <end position="65"/>
    </location>
</feature>
<dbReference type="EMBL" id="JACHMH010000001">
    <property type="protein sequence ID" value="MBB4678518.1"/>
    <property type="molecule type" value="Genomic_DNA"/>
</dbReference>
<evidence type="ECO:0000256" key="3">
    <source>
        <dbReference type="ARBA" id="ARBA00023163"/>
    </source>
</evidence>
<dbReference type="PRINTS" id="PR00455">
    <property type="entry name" value="HTHTETR"/>
</dbReference>
<dbReference type="PANTHER" id="PTHR30055:SF234">
    <property type="entry name" value="HTH-TYPE TRANSCRIPTIONAL REGULATOR BETI"/>
    <property type="match status" value="1"/>
</dbReference>
<sequence length="223" mass="24096">MRRDARANLERLLTAAAEVFAEQGLDATLADAAKRAEVGVGTVYRRFANKDDLIHEVYAPRLREVEQLAEQAAAAPDAWQGFADFFESSIRQLAADRGLRELTLGGHTQALGWARGTPPDRLAALIDSTQQAMGGHLDTMVRRAQEAGALRADFVATDMMLLSVAVQATIALGGAEHPELSRRALGFILDGLRPERDGPTALPAPPLTPEALVRIRQRGLADQ</sequence>
<accession>A0A7W7FVI1</accession>
<dbReference type="PROSITE" id="PS50977">
    <property type="entry name" value="HTH_TETR_2"/>
    <property type="match status" value="1"/>
</dbReference>
<evidence type="ECO:0000259" key="5">
    <source>
        <dbReference type="PROSITE" id="PS50977"/>
    </source>
</evidence>
<dbReference type="InterPro" id="IPR009057">
    <property type="entry name" value="Homeodomain-like_sf"/>
</dbReference>
<evidence type="ECO:0000313" key="6">
    <source>
        <dbReference type="EMBL" id="MBB4678518.1"/>
    </source>
</evidence>
<evidence type="ECO:0000256" key="1">
    <source>
        <dbReference type="ARBA" id="ARBA00023015"/>
    </source>
</evidence>
<dbReference type="AlphaFoldDB" id="A0A7W7FVI1"/>
<dbReference type="InterPro" id="IPR036271">
    <property type="entry name" value="Tet_transcr_reg_TetR-rel_C_sf"/>
</dbReference>
<dbReference type="InterPro" id="IPR049445">
    <property type="entry name" value="TetR_SbtR-like_C"/>
</dbReference>
<keyword evidence="7" id="KW-1185">Reference proteome</keyword>
<organism evidence="6 7">
    <name type="scientific">Crossiella cryophila</name>
    <dbReference type="NCBI Taxonomy" id="43355"/>
    <lineage>
        <taxon>Bacteria</taxon>
        <taxon>Bacillati</taxon>
        <taxon>Actinomycetota</taxon>
        <taxon>Actinomycetes</taxon>
        <taxon>Pseudonocardiales</taxon>
        <taxon>Pseudonocardiaceae</taxon>
        <taxon>Crossiella</taxon>
    </lineage>
</organism>
<dbReference type="Gene3D" id="1.10.357.10">
    <property type="entry name" value="Tetracycline Repressor, domain 2"/>
    <property type="match status" value="1"/>
</dbReference>
<keyword evidence="1" id="KW-0805">Transcription regulation</keyword>